<evidence type="ECO:0000259" key="1">
    <source>
        <dbReference type="Pfam" id="PF06985"/>
    </source>
</evidence>
<feature type="domain" description="DUF8212" evidence="2">
    <location>
        <begin position="225"/>
        <end position="307"/>
    </location>
</feature>
<evidence type="ECO:0000313" key="4">
    <source>
        <dbReference type="Proteomes" id="UP000235672"/>
    </source>
</evidence>
<gene>
    <name evidence="3" type="ORF">NA56DRAFT_529228</name>
</gene>
<dbReference type="Pfam" id="PF26640">
    <property type="entry name" value="DUF8212"/>
    <property type="match status" value="1"/>
</dbReference>
<sequence>MRLLHTRTLELSEFLENATPAYAILSHTWEKEEVSFKDMQGPNAKKKAGYAKIQKCCEQAARDGYEYVWIDTCCIDKSSSAELSEAINSMYVWYKNAKTCYAYLADLDTKGWFGWLSEAPESFKKSRWFTRGWTLQELIAPARLEFFDKYWSPFGTKADRHSVLSEITGIDELTLIGGRELREVSIAKRMSWASKRVTTRVEDIAYCLIGIFGVNLPLLYGEGERAFIRLQEEIMRSSDDQSLFAWGFTDQESKKKPEPQRSTLRGFLARSPAAFEKSGNVVPYRNWDVSMPYSMTNQGLRLELPVVQHEGFK</sequence>
<dbReference type="PANTHER" id="PTHR10622">
    <property type="entry name" value="HET DOMAIN-CONTAINING PROTEIN"/>
    <property type="match status" value="1"/>
</dbReference>
<dbReference type="Proteomes" id="UP000235672">
    <property type="component" value="Unassembled WGS sequence"/>
</dbReference>
<protein>
    <submittedName>
        <fullName evidence="3">HET-domain-containing protein</fullName>
    </submittedName>
</protein>
<evidence type="ECO:0000259" key="2">
    <source>
        <dbReference type="Pfam" id="PF26640"/>
    </source>
</evidence>
<dbReference type="AlphaFoldDB" id="A0A2J6Q3B1"/>
<proteinExistence type="predicted"/>
<name>A0A2J6Q3B1_9HELO</name>
<reference evidence="3 4" key="1">
    <citation type="submission" date="2016-05" db="EMBL/GenBank/DDBJ databases">
        <title>A degradative enzymes factory behind the ericoid mycorrhizal symbiosis.</title>
        <authorList>
            <consortium name="DOE Joint Genome Institute"/>
            <person name="Martino E."/>
            <person name="Morin E."/>
            <person name="Grelet G."/>
            <person name="Kuo A."/>
            <person name="Kohler A."/>
            <person name="Daghino S."/>
            <person name="Barry K."/>
            <person name="Choi C."/>
            <person name="Cichocki N."/>
            <person name="Clum A."/>
            <person name="Copeland A."/>
            <person name="Hainaut M."/>
            <person name="Haridas S."/>
            <person name="Labutti K."/>
            <person name="Lindquist E."/>
            <person name="Lipzen A."/>
            <person name="Khouja H.-R."/>
            <person name="Murat C."/>
            <person name="Ohm R."/>
            <person name="Olson A."/>
            <person name="Spatafora J."/>
            <person name="Veneault-Fourrey C."/>
            <person name="Henrissat B."/>
            <person name="Grigoriev I."/>
            <person name="Martin F."/>
            <person name="Perotto S."/>
        </authorList>
    </citation>
    <scope>NUCLEOTIDE SEQUENCE [LARGE SCALE GENOMIC DNA]</scope>
    <source>
        <strain evidence="3 4">UAMH 7357</strain>
    </source>
</reference>
<dbReference type="PANTHER" id="PTHR10622:SF10">
    <property type="entry name" value="HET DOMAIN-CONTAINING PROTEIN"/>
    <property type="match status" value="1"/>
</dbReference>
<evidence type="ECO:0000313" key="3">
    <source>
        <dbReference type="EMBL" id="PMD20736.1"/>
    </source>
</evidence>
<dbReference type="InterPro" id="IPR010730">
    <property type="entry name" value="HET"/>
</dbReference>
<dbReference type="InterPro" id="IPR058525">
    <property type="entry name" value="DUF8212"/>
</dbReference>
<accession>A0A2J6Q3B1</accession>
<feature type="non-terminal residue" evidence="3">
    <location>
        <position position="313"/>
    </location>
</feature>
<dbReference type="Pfam" id="PF06985">
    <property type="entry name" value="HET"/>
    <property type="match status" value="1"/>
</dbReference>
<dbReference type="OrthoDB" id="20872at2759"/>
<keyword evidence="4" id="KW-1185">Reference proteome</keyword>
<organism evidence="3 4">
    <name type="scientific">Hyaloscypha hepaticicola</name>
    <dbReference type="NCBI Taxonomy" id="2082293"/>
    <lineage>
        <taxon>Eukaryota</taxon>
        <taxon>Fungi</taxon>
        <taxon>Dikarya</taxon>
        <taxon>Ascomycota</taxon>
        <taxon>Pezizomycotina</taxon>
        <taxon>Leotiomycetes</taxon>
        <taxon>Helotiales</taxon>
        <taxon>Hyaloscyphaceae</taxon>
        <taxon>Hyaloscypha</taxon>
    </lineage>
</organism>
<dbReference type="STRING" id="1745343.A0A2J6Q3B1"/>
<feature type="domain" description="Heterokaryon incompatibility" evidence="1">
    <location>
        <begin position="22"/>
        <end position="110"/>
    </location>
</feature>
<dbReference type="EMBL" id="KZ613484">
    <property type="protein sequence ID" value="PMD20736.1"/>
    <property type="molecule type" value="Genomic_DNA"/>
</dbReference>